<dbReference type="Gene3D" id="3.20.20.80">
    <property type="entry name" value="Glycosidases"/>
    <property type="match status" value="1"/>
</dbReference>
<gene>
    <name evidence="3" type="ORF">HC031_26605</name>
</gene>
<proteinExistence type="predicted"/>
<dbReference type="PANTHER" id="PTHR42976:SF1">
    <property type="entry name" value="GH18 DOMAIN-CONTAINING PROTEIN-RELATED"/>
    <property type="match status" value="1"/>
</dbReference>
<dbReference type="InterPro" id="IPR017853">
    <property type="entry name" value="GH"/>
</dbReference>
<dbReference type="EMBL" id="JAATVY010000028">
    <property type="protein sequence ID" value="NJC73263.1"/>
    <property type="molecule type" value="Genomic_DNA"/>
</dbReference>
<name>A0ABX0Y5E9_9ACTN</name>
<evidence type="ECO:0000313" key="3">
    <source>
        <dbReference type="EMBL" id="NJC73263.1"/>
    </source>
</evidence>
<comment type="caution">
    <text evidence="3">The sequence shown here is derived from an EMBL/GenBank/DDBJ whole genome shotgun (WGS) entry which is preliminary data.</text>
</comment>
<keyword evidence="4" id="KW-1185">Reference proteome</keyword>
<sequence length="323" mass="34115">TPTGPATPTPTPTPTPSPSPPPGNGPFTAPIYFMPLDNQPQNITDAMAASGARYFNLAFVLDSGGCTPAWNGDPAHKVSSDTTVAAVVNAVRAAGGDVAVSFGGYNGVELGATCGGASGLANAYQQVINAYRLTRIDLDYEGDDLDTNMGTRFAAIRILQQHNPNLKVSLTVPATTVGFPDTGKDEIRQAVAAGARLDLVNLMAFDYGGPAASMASSVESVTDQAAAQLASLYGWTDATAYAHLGLQLMNGHTDQPSELFTQDTFRTLLAYARDRHVGWLSFWSLNRDRACDPSVPHNWAEGYCSSVDQQPYEFSKIVAAYAG</sequence>
<feature type="compositionally biased region" description="Pro residues" evidence="1">
    <location>
        <begin position="1"/>
        <end position="24"/>
    </location>
</feature>
<evidence type="ECO:0000256" key="1">
    <source>
        <dbReference type="SAM" id="MobiDB-lite"/>
    </source>
</evidence>
<accession>A0ABX0Y5E9</accession>
<feature type="non-terminal residue" evidence="3">
    <location>
        <position position="1"/>
    </location>
</feature>
<evidence type="ECO:0000313" key="4">
    <source>
        <dbReference type="Proteomes" id="UP000722989"/>
    </source>
</evidence>
<dbReference type="RefSeq" id="WP_205863283.1">
    <property type="nucleotide sequence ID" value="NZ_JAATVY010000028.1"/>
</dbReference>
<dbReference type="InterPro" id="IPR001223">
    <property type="entry name" value="Glyco_hydro18_cat"/>
</dbReference>
<dbReference type="InterPro" id="IPR052750">
    <property type="entry name" value="GH18_Chitinase"/>
</dbReference>
<dbReference type="CDD" id="cd06543">
    <property type="entry name" value="GH18_PF-ChiA-like"/>
    <property type="match status" value="1"/>
</dbReference>
<feature type="region of interest" description="Disordered" evidence="1">
    <location>
        <begin position="1"/>
        <end position="28"/>
    </location>
</feature>
<organism evidence="3 4">
    <name type="scientific">Planosporangium thailandense</name>
    <dbReference type="NCBI Taxonomy" id="765197"/>
    <lineage>
        <taxon>Bacteria</taxon>
        <taxon>Bacillati</taxon>
        <taxon>Actinomycetota</taxon>
        <taxon>Actinomycetes</taxon>
        <taxon>Micromonosporales</taxon>
        <taxon>Micromonosporaceae</taxon>
        <taxon>Planosporangium</taxon>
    </lineage>
</organism>
<reference evidence="3 4" key="1">
    <citation type="submission" date="2020-03" db="EMBL/GenBank/DDBJ databases">
        <title>WGS of the type strain of Planosporangium spp.</title>
        <authorList>
            <person name="Thawai C."/>
        </authorList>
    </citation>
    <scope>NUCLEOTIDE SEQUENCE [LARGE SCALE GENOMIC DNA]</scope>
    <source>
        <strain evidence="3 4">TBRC 5610</strain>
    </source>
</reference>
<dbReference type="PROSITE" id="PS51910">
    <property type="entry name" value="GH18_2"/>
    <property type="match status" value="1"/>
</dbReference>
<evidence type="ECO:0000259" key="2">
    <source>
        <dbReference type="PROSITE" id="PS51910"/>
    </source>
</evidence>
<dbReference type="PANTHER" id="PTHR42976">
    <property type="entry name" value="BIFUNCTIONAL CHITINASE/LYSOZYME-RELATED"/>
    <property type="match status" value="1"/>
</dbReference>
<protein>
    <submittedName>
        <fullName evidence="3">Carbohydrate-binding protein</fullName>
    </submittedName>
</protein>
<dbReference type="SUPFAM" id="SSF51445">
    <property type="entry name" value="(Trans)glycosidases"/>
    <property type="match status" value="1"/>
</dbReference>
<dbReference type="Proteomes" id="UP000722989">
    <property type="component" value="Unassembled WGS sequence"/>
</dbReference>
<feature type="domain" description="GH18" evidence="2">
    <location>
        <begin position="27"/>
        <end position="323"/>
    </location>
</feature>